<organism evidence="3 4">
    <name type="scientific">Ignelater luminosus</name>
    <name type="common">Cucubano</name>
    <name type="synonym">Pyrophorus luminosus</name>
    <dbReference type="NCBI Taxonomy" id="2038154"/>
    <lineage>
        <taxon>Eukaryota</taxon>
        <taxon>Metazoa</taxon>
        <taxon>Ecdysozoa</taxon>
        <taxon>Arthropoda</taxon>
        <taxon>Hexapoda</taxon>
        <taxon>Insecta</taxon>
        <taxon>Pterygota</taxon>
        <taxon>Neoptera</taxon>
        <taxon>Endopterygota</taxon>
        <taxon>Coleoptera</taxon>
        <taxon>Polyphaga</taxon>
        <taxon>Elateriformia</taxon>
        <taxon>Elateroidea</taxon>
        <taxon>Elateridae</taxon>
        <taxon>Agrypninae</taxon>
        <taxon>Pyrophorini</taxon>
        <taxon>Ignelater</taxon>
    </lineage>
</organism>
<dbReference type="SUPFAM" id="SSF53098">
    <property type="entry name" value="Ribonuclease H-like"/>
    <property type="match status" value="1"/>
</dbReference>
<evidence type="ECO:0000313" key="4">
    <source>
        <dbReference type="Proteomes" id="UP000801492"/>
    </source>
</evidence>
<gene>
    <name evidence="3" type="ORF">ILUMI_25548</name>
</gene>
<dbReference type="AlphaFoldDB" id="A0A8K0C5E2"/>
<proteinExistence type="predicted"/>
<feature type="domain" description="Integrase catalytic" evidence="2">
    <location>
        <begin position="1"/>
        <end position="120"/>
    </location>
</feature>
<sequence>MGTVTSPDIITKVRSLVAAYGLMEEVVSNNGPQFCRQLIESFFEKNAIKHILTPPYHANSNKAAERAVQNIKAAIRRSLQDQPSSFQNLQHVIDNYLMVYRNIPHTVTGRIPAEMFLGLRPRTRLSILQPNLAEHVEKKRAATTPALIRIKSYEKGEKVWVRNSEPPPQCDMKTTTSDVQPPPLPLTNSEPTQEPLRRSTR</sequence>
<dbReference type="OrthoDB" id="6779461at2759"/>
<dbReference type="EMBL" id="VTPC01090935">
    <property type="protein sequence ID" value="KAF2880629.1"/>
    <property type="molecule type" value="Genomic_DNA"/>
</dbReference>
<dbReference type="Proteomes" id="UP000801492">
    <property type="component" value="Unassembled WGS sequence"/>
</dbReference>
<accession>A0A8K0C5E2</accession>
<reference evidence="3" key="1">
    <citation type="submission" date="2019-08" db="EMBL/GenBank/DDBJ databases">
        <title>The genome of the North American firefly Photinus pyralis.</title>
        <authorList>
            <consortium name="Photinus pyralis genome working group"/>
            <person name="Fallon T.R."/>
            <person name="Sander Lower S.E."/>
            <person name="Weng J.-K."/>
        </authorList>
    </citation>
    <scope>NUCLEOTIDE SEQUENCE</scope>
    <source>
        <strain evidence="3">TRF0915ILg1</strain>
        <tissue evidence="3">Whole body</tissue>
    </source>
</reference>
<feature type="region of interest" description="Disordered" evidence="1">
    <location>
        <begin position="159"/>
        <end position="201"/>
    </location>
</feature>
<dbReference type="PROSITE" id="PS50994">
    <property type="entry name" value="INTEGRASE"/>
    <property type="match status" value="1"/>
</dbReference>
<evidence type="ECO:0000259" key="2">
    <source>
        <dbReference type="PROSITE" id="PS50994"/>
    </source>
</evidence>
<feature type="non-terminal residue" evidence="3">
    <location>
        <position position="1"/>
    </location>
</feature>
<dbReference type="GO" id="GO:0003676">
    <property type="term" value="F:nucleic acid binding"/>
    <property type="evidence" value="ECO:0007669"/>
    <property type="project" value="InterPro"/>
</dbReference>
<dbReference type="PANTHER" id="PTHR37984:SF10">
    <property type="entry name" value="RIBONUCLEASE H"/>
    <property type="match status" value="1"/>
</dbReference>
<evidence type="ECO:0000256" key="1">
    <source>
        <dbReference type="SAM" id="MobiDB-lite"/>
    </source>
</evidence>
<name>A0A8K0C5E2_IGNLU</name>
<dbReference type="PANTHER" id="PTHR37984">
    <property type="entry name" value="PROTEIN CBG26694"/>
    <property type="match status" value="1"/>
</dbReference>
<comment type="caution">
    <text evidence="3">The sequence shown here is derived from an EMBL/GenBank/DDBJ whole genome shotgun (WGS) entry which is preliminary data.</text>
</comment>
<dbReference type="InterPro" id="IPR050951">
    <property type="entry name" value="Retrovirus_Pol_polyprotein"/>
</dbReference>
<dbReference type="InterPro" id="IPR036397">
    <property type="entry name" value="RNaseH_sf"/>
</dbReference>
<dbReference type="InterPro" id="IPR012337">
    <property type="entry name" value="RNaseH-like_sf"/>
</dbReference>
<dbReference type="InterPro" id="IPR001584">
    <property type="entry name" value="Integrase_cat-core"/>
</dbReference>
<evidence type="ECO:0000313" key="3">
    <source>
        <dbReference type="EMBL" id="KAF2880629.1"/>
    </source>
</evidence>
<dbReference type="Gene3D" id="3.30.420.10">
    <property type="entry name" value="Ribonuclease H-like superfamily/Ribonuclease H"/>
    <property type="match status" value="1"/>
</dbReference>
<keyword evidence="4" id="KW-1185">Reference proteome</keyword>
<dbReference type="GO" id="GO:0015074">
    <property type="term" value="P:DNA integration"/>
    <property type="evidence" value="ECO:0007669"/>
    <property type="project" value="InterPro"/>
</dbReference>
<protein>
    <recommendedName>
        <fullName evidence="2">Integrase catalytic domain-containing protein</fullName>
    </recommendedName>
</protein>